<dbReference type="PANTHER" id="PTHR30420:SF2">
    <property type="entry name" value="N-SUCCINYLARGININE DIHYDROLASE"/>
    <property type="match status" value="1"/>
</dbReference>
<feature type="binding site" evidence="3">
    <location>
        <begin position="19"/>
        <end position="28"/>
    </location>
    <ligand>
        <name>substrate</name>
    </ligand>
</feature>
<proteinExistence type="inferred from homology"/>
<comment type="caution">
    <text evidence="4">The sequence shown here is derived from an EMBL/GenBank/DDBJ whole genome shotgun (WGS) entry which is preliminary data.</text>
</comment>
<feature type="binding site" evidence="3">
    <location>
        <position position="207"/>
    </location>
    <ligand>
        <name>substrate</name>
    </ligand>
</feature>
<dbReference type="GO" id="GO:0009015">
    <property type="term" value="F:N-succinylarginine dihydrolase activity"/>
    <property type="evidence" value="ECO:0007669"/>
    <property type="project" value="UniProtKB-UniRule"/>
</dbReference>
<keyword evidence="2 3" id="KW-0378">Hydrolase</keyword>
<feature type="active site" description="Nucleophile" evidence="3">
    <location>
        <position position="356"/>
    </location>
</feature>
<comment type="pathway">
    <text evidence="3">Amino-acid degradation; L-arginine degradation via AST pathway; L-glutamate and succinate from L-arginine: step 2/5.</text>
</comment>
<dbReference type="EMBL" id="VTOU01000001">
    <property type="protein sequence ID" value="TZG28607.1"/>
    <property type="molecule type" value="Genomic_DNA"/>
</dbReference>
<dbReference type="GO" id="GO:0019545">
    <property type="term" value="P:L-arginine catabolic process to succinate"/>
    <property type="evidence" value="ECO:0007669"/>
    <property type="project" value="UniProtKB-UniRule"/>
</dbReference>
<name>A0A5D9CBD1_9SPHN</name>
<dbReference type="AlphaFoldDB" id="A0A5D9CBD1"/>
<evidence type="ECO:0000256" key="2">
    <source>
        <dbReference type="ARBA" id="ARBA00022801"/>
    </source>
</evidence>
<feature type="active site" evidence="3">
    <location>
        <position position="174"/>
    </location>
</feature>
<dbReference type="SUPFAM" id="SSF55909">
    <property type="entry name" value="Pentein"/>
    <property type="match status" value="1"/>
</dbReference>
<dbReference type="Proteomes" id="UP000322077">
    <property type="component" value="Unassembled WGS sequence"/>
</dbReference>
<dbReference type="UniPathway" id="UPA00185">
    <property type="reaction ID" value="UER00280"/>
</dbReference>
<dbReference type="InterPro" id="IPR007079">
    <property type="entry name" value="SuccinylArg_d-Hdrlase_AstB"/>
</dbReference>
<keyword evidence="5" id="KW-1185">Reference proteome</keyword>
<dbReference type="Gene3D" id="3.75.10.20">
    <property type="entry name" value="Succinylarginine dihydrolase"/>
    <property type="match status" value="1"/>
</dbReference>
<dbReference type="PANTHER" id="PTHR30420">
    <property type="entry name" value="N-SUCCINYLARGININE DIHYDROLASE"/>
    <property type="match status" value="1"/>
</dbReference>
<dbReference type="NCBIfam" id="NF009789">
    <property type="entry name" value="PRK13281.1"/>
    <property type="match status" value="1"/>
</dbReference>
<protein>
    <recommendedName>
        <fullName evidence="3">N-succinylarginine dihydrolase</fullName>
        <ecNumber evidence="3">3.5.3.23</ecNumber>
    </recommendedName>
</protein>
<organism evidence="4 5">
    <name type="scientific">Sphingomonas montanisoli</name>
    <dbReference type="NCBI Taxonomy" id="2606412"/>
    <lineage>
        <taxon>Bacteria</taxon>
        <taxon>Pseudomonadati</taxon>
        <taxon>Pseudomonadota</taxon>
        <taxon>Alphaproteobacteria</taxon>
        <taxon>Sphingomonadales</taxon>
        <taxon>Sphingomonadaceae</taxon>
        <taxon>Sphingomonas</taxon>
    </lineage>
</organism>
<keyword evidence="1 3" id="KW-0056">Arginine metabolism</keyword>
<evidence type="ECO:0000256" key="3">
    <source>
        <dbReference type="HAMAP-Rule" id="MF_01172"/>
    </source>
</evidence>
<dbReference type="Pfam" id="PF04996">
    <property type="entry name" value="AstB"/>
    <property type="match status" value="1"/>
</dbReference>
<feature type="binding site" evidence="3">
    <location>
        <position position="350"/>
    </location>
    <ligand>
        <name>substrate</name>
    </ligand>
</feature>
<reference evidence="4 5" key="1">
    <citation type="submission" date="2019-08" db="EMBL/GenBank/DDBJ databases">
        <authorList>
            <person name="Wang G."/>
            <person name="Xu Z."/>
        </authorList>
    </citation>
    <scope>NUCLEOTIDE SEQUENCE [LARGE SCALE GENOMIC DNA]</scope>
    <source>
        <strain evidence="4 5">ZX</strain>
    </source>
</reference>
<feature type="binding site" evidence="3">
    <location>
        <position position="110"/>
    </location>
    <ligand>
        <name>substrate</name>
    </ligand>
</feature>
<evidence type="ECO:0000256" key="1">
    <source>
        <dbReference type="ARBA" id="ARBA00022503"/>
    </source>
</evidence>
<comment type="subunit">
    <text evidence="3">Homodimer.</text>
</comment>
<feature type="binding site" evidence="3">
    <location>
        <begin position="137"/>
        <end position="138"/>
    </location>
    <ligand>
        <name>substrate</name>
    </ligand>
</feature>
<sequence>MHATEINFDGLIGPIHNYAGLSVGNLASATNAGGVSRPRDAALQGLAKMRVLMDRGLTQGFIPPPRRPGVAILRSLGFGGSDAEVLTAAAESDPVLFNNACSASSMWAANAATVLAAPDCDDGRVHLVTANLATMLHRSFEATATHAMLSTIFADRRHFAVHSALPATAQFSDEGAANHMRLSTSHAAAGANVFVHGEPRGGRFPERQSRRAGEAVARMAGVGVAIHTLQSRDAIEAGAFHNDVVAVANENVLFAHPQAFEGRDALFAALSASVPGFVAVETAGVTLAEAVSSYLFNSQLVTLPTGAMALVLPAETQTVPSVRSAIDAAISGDNPIVAAIIVDVRESMRNGGGPACLRLRVPVSEAAKSAIDQRFLLTPARWDALASLVEAHWPETIDAGDLTDPAIWAEVGRAHDALSDWLRSS</sequence>
<comment type="catalytic activity">
    <reaction evidence="3">
        <text>N(2)-succinyl-L-arginine + 2 H2O + 2 H(+) = N(2)-succinyl-L-ornithine + 2 NH4(+) + CO2</text>
        <dbReference type="Rhea" id="RHEA:19533"/>
        <dbReference type="ChEBI" id="CHEBI:15377"/>
        <dbReference type="ChEBI" id="CHEBI:15378"/>
        <dbReference type="ChEBI" id="CHEBI:16526"/>
        <dbReference type="ChEBI" id="CHEBI:28938"/>
        <dbReference type="ChEBI" id="CHEBI:58241"/>
        <dbReference type="ChEBI" id="CHEBI:58514"/>
        <dbReference type="EC" id="3.5.3.23"/>
    </reaction>
</comment>
<dbReference type="HAMAP" id="MF_01172">
    <property type="entry name" value="AstB"/>
    <property type="match status" value="1"/>
</dbReference>
<dbReference type="RefSeq" id="WP_149520272.1">
    <property type="nucleotide sequence ID" value="NZ_VTOU01000001.1"/>
</dbReference>
<comment type="function">
    <text evidence="3">Catalyzes the hydrolysis of N(2)-succinylarginine into N(2)-succinylornithine, ammonia and CO(2).</text>
</comment>
<accession>A0A5D9CBD1</accession>
<feature type="binding site" evidence="3">
    <location>
        <position position="243"/>
    </location>
    <ligand>
        <name>substrate</name>
    </ligand>
</feature>
<evidence type="ECO:0000313" key="4">
    <source>
        <dbReference type="EMBL" id="TZG28607.1"/>
    </source>
</evidence>
<feature type="active site" evidence="3">
    <location>
        <position position="241"/>
    </location>
</feature>
<dbReference type="GO" id="GO:0019544">
    <property type="term" value="P:L-arginine catabolic process to L-glutamate"/>
    <property type="evidence" value="ECO:0007669"/>
    <property type="project" value="UniProtKB-UniRule"/>
</dbReference>
<gene>
    <name evidence="3" type="primary">astB</name>
    <name evidence="4" type="ORF">FYJ91_00165</name>
</gene>
<dbReference type="EC" id="3.5.3.23" evidence="3"/>
<comment type="similarity">
    <text evidence="3">Belongs to the succinylarginine dihydrolase family.</text>
</comment>
<evidence type="ECO:0000313" key="5">
    <source>
        <dbReference type="Proteomes" id="UP000322077"/>
    </source>
</evidence>
<dbReference type="InterPro" id="IPR037031">
    <property type="entry name" value="AstB_sf"/>
</dbReference>